<gene>
    <name evidence="2" type="ORF">niasHT_012486</name>
</gene>
<dbReference type="AlphaFoldDB" id="A0ABD2KUQ4"/>
<evidence type="ECO:0000313" key="3">
    <source>
        <dbReference type="Proteomes" id="UP001620626"/>
    </source>
</evidence>
<evidence type="ECO:0000313" key="2">
    <source>
        <dbReference type="EMBL" id="KAL3106626.1"/>
    </source>
</evidence>
<protein>
    <submittedName>
        <fullName evidence="2">Uncharacterized protein</fullName>
    </submittedName>
</protein>
<keyword evidence="1" id="KW-0732">Signal</keyword>
<accession>A0ABD2KUQ4</accession>
<evidence type="ECO:0000256" key="1">
    <source>
        <dbReference type="SAM" id="SignalP"/>
    </source>
</evidence>
<proteinExistence type="predicted"/>
<sequence length="363" mass="41508">MPNMLPMLFCHLFDAIALRFFASVAIRDAQKTIADENYIYRMKIATKMAPLMSPRGIVGQNYIPNELVQRTVASNSCSQQIHLFTTTLTFKLLTPMAWIWSSNCFIKIEAEPITRNPVIVNACQGKKEFDFENIPLPVPEGIRGFSRIQISCLDEKVIRFLVQIKYLFKEGIILGLKNVHQIMPSLFADIWPIIKEDLYALSVDYHGLNFMRQCISNTVLTSCPKLRWIEASDLPDDDDSAETAENALWDWLHLPLSDPAKPKILQCRTNDSEGLQIEQTADIQTKFNNADTRCSYILVLANPLIEQNEHENLTDINNGIGECIKFELRANEDEDRDNWFLFHAVHLTQTTIGVRFTLKQVAL</sequence>
<reference evidence="2 3" key="1">
    <citation type="submission" date="2024-10" db="EMBL/GenBank/DDBJ databases">
        <authorList>
            <person name="Kim D."/>
        </authorList>
    </citation>
    <scope>NUCLEOTIDE SEQUENCE [LARGE SCALE GENOMIC DNA]</scope>
    <source>
        <strain evidence="2">BH-2024</strain>
    </source>
</reference>
<comment type="caution">
    <text evidence="2">The sequence shown here is derived from an EMBL/GenBank/DDBJ whole genome shotgun (WGS) entry which is preliminary data.</text>
</comment>
<dbReference type="Proteomes" id="UP001620626">
    <property type="component" value="Unassembled WGS sequence"/>
</dbReference>
<name>A0ABD2KUQ4_9BILA</name>
<dbReference type="EMBL" id="JBICBT010000642">
    <property type="protein sequence ID" value="KAL3106626.1"/>
    <property type="molecule type" value="Genomic_DNA"/>
</dbReference>
<feature type="chain" id="PRO_5044882602" evidence="1">
    <location>
        <begin position="18"/>
        <end position="363"/>
    </location>
</feature>
<feature type="signal peptide" evidence="1">
    <location>
        <begin position="1"/>
        <end position="17"/>
    </location>
</feature>
<keyword evidence="3" id="KW-1185">Reference proteome</keyword>
<organism evidence="2 3">
    <name type="scientific">Heterodera trifolii</name>
    <dbReference type="NCBI Taxonomy" id="157864"/>
    <lineage>
        <taxon>Eukaryota</taxon>
        <taxon>Metazoa</taxon>
        <taxon>Ecdysozoa</taxon>
        <taxon>Nematoda</taxon>
        <taxon>Chromadorea</taxon>
        <taxon>Rhabditida</taxon>
        <taxon>Tylenchina</taxon>
        <taxon>Tylenchomorpha</taxon>
        <taxon>Tylenchoidea</taxon>
        <taxon>Heteroderidae</taxon>
        <taxon>Heteroderinae</taxon>
        <taxon>Heterodera</taxon>
    </lineage>
</organism>